<evidence type="ECO:0000313" key="1">
    <source>
        <dbReference type="EMBL" id="HIZ13991.1"/>
    </source>
</evidence>
<name>A0A9D2DBI9_9FIRM</name>
<organism evidence="1 2">
    <name type="scientific">Candidatus Mediterraneibacter stercorigallinarum</name>
    <dbReference type="NCBI Taxonomy" id="2838686"/>
    <lineage>
        <taxon>Bacteria</taxon>
        <taxon>Bacillati</taxon>
        <taxon>Bacillota</taxon>
        <taxon>Clostridia</taxon>
        <taxon>Lachnospirales</taxon>
        <taxon>Lachnospiraceae</taxon>
        <taxon>Mediterraneibacter</taxon>
    </lineage>
</organism>
<dbReference type="AlphaFoldDB" id="A0A9D2DBI9"/>
<sequence>MIRLCKEADRAALAEYLKDEPYGRMIADAVDTFGVEAPFLIVYIDEAPGGEDADKKISGVYLWLYGTLLLYCKENQVGIDFLEEMMGIEAPQKVAGRKDNVNIVSWLLTDYNMETGKTLPEITDKEGNPVECLGRPEHEGEWAVLIK</sequence>
<reference evidence="1" key="1">
    <citation type="journal article" date="2021" name="PeerJ">
        <title>Extensive microbial diversity within the chicken gut microbiome revealed by metagenomics and culture.</title>
        <authorList>
            <person name="Gilroy R."/>
            <person name="Ravi A."/>
            <person name="Getino M."/>
            <person name="Pursley I."/>
            <person name="Horton D.L."/>
            <person name="Alikhan N.F."/>
            <person name="Baker D."/>
            <person name="Gharbi K."/>
            <person name="Hall N."/>
            <person name="Watson M."/>
            <person name="Adriaenssens E.M."/>
            <person name="Foster-Nyarko E."/>
            <person name="Jarju S."/>
            <person name="Secka A."/>
            <person name="Antonio M."/>
            <person name="Oren A."/>
            <person name="Chaudhuri R.R."/>
            <person name="La Ragione R."/>
            <person name="Hildebrand F."/>
            <person name="Pallen M.J."/>
        </authorList>
    </citation>
    <scope>NUCLEOTIDE SEQUENCE</scope>
    <source>
        <strain evidence="1">ChiGjej1B1-13045</strain>
    </source>
</reference>
<comment type="caution">
    <text evidence="1">The sequence shown here is derived from an EMBL/GenBank/DDBJ whole genome shotgun (WGS) entry which is preliminary data.</text>
</comment>
<reference evidence="1" key="2">
    <citation type="submission" date="2021-04" db="EMBL/GenBank/DDBJ databases">
        <authorList>
            <person name="Gilroy R."/>
        </authorList>
    </citation>
    <scope>NUCLEOTIDE SEQUENCE</scope>
    <source>
        <strain evidence="1">ChiGjej1B1-13045</strain>
    </source>
</reference>
<gene>
    <name evidence="1" type="ORF">H9817_08725</name>
</gene>
<protein>
    <submittedName>
        <fullName evidence="1">Uncharacterized protein</fullName>
    </submittedName>
</protein>
<dbReference type="Proteomes" id="UP000824017">
    <property type="component" value="Unassembled WGS sequence"/>
</dbReference>
<evidence type="ECO:0000313" key="2">
    <source>
        <dbReference type="Proteomes" id="UP000824017"/>
    </source>
</evidence>
<dbReference type="EMBL" id="DXCD01000227">
    <property type="protein sequence ID" value="HIZ13991.1"/>
    <property type="molecule type" value="Genomic_DNA"/>
</dbReference>
<accession>A0A9D2DBI9</accession>
<proteinExistence type="predicted"/>